<dbReference type="Proteomes" id="UP000321393">
    <property type="component" value="Unassembled WGS sequence"/>
</dbReference>
<evidence type="ECO:0000313" key="1">
    <source>
        <dbReference type="EMBL" id="KAA0048121.1"/>
    </source>
</evidence>
<name>A0A5A7U3J0_CUCMM</name>
<dbReference type="InterPro" id="IPR052343">
    <property type="entry name" value="Retrotransposon-Effector_Assoc"/>
</dbReference>
<comment type="caution">
    <text evidence="1">The sequence shown here is derived from an EMBL/GenBank/DDBJ whole genome shotgun (WGS) entry which is preliminary data.</text>
</comment>
<gene>
    <name evidence="1" type="ORF">E6C27_scaffold63G00030</name>
</gene>
<evidence type="ECO:0000313" key="2">
    <source>
        <dbReference type="Proteomes" id="UP000321393"/>
    </source>
</evidence>
<dbReference type="STRING" id="1194695.A0A5A7U3J0"/>
<organism evidence="1 2">
    <name type="scientific">Cucumis melo var. makuwa</name>
    <name type="common">Oriental melon</name>
    <dbReference type="NCBI Taxonomy" id="1194695"/>
    <lineage>
        <taxon>Eukaryota</taxon>
        <taxon>Viridiplantae</taxon>
        <taxon>Streptophyta</taxon>
        <taxon>Embryophyta</taxon>
        <taxon>Tracheophyta</taxon>
        <taxon>Spermatophyta</taxon>
        <taxon>Magnoliopsida</taxon>
        <taxon>eudicotyledons</taxon>
        <taxon>Gunneridae</taxon>
        <taxon>Pentapetalae</taxon>
        <taxon>rosids</taxon>
        <taxon>fabids</taxon>
        <taxon>Cucurbitales</taxon>
        <taxon>Cucurbitaceae</taxon>
        <taxon>Benincaseae</taxon>
        <taxon>Cucumis</taxon>
    </lineage>
</organism>
<dbReference type="PANTHER" id="PTHR46890:SF1">
    <property type="entry name" value="REVERSE TRANSCRIPTASE DOMAIN-CONTAINING PROTEIN"/>
    <property type="match status" value="1"/>
</dbReference>
<dbReference type="EMBL" id="SSTE01012982">
    <property type="protein sequence ID" value="KAA0048121.1"/>
    <property type="molecule type" value="Genomic_DNA"/>
</dbReference>
<sequence length="336" mass="38275">MEFSYKPFQADKAILYLSPDHAKLLCSNKSANGWSTIGNYQSIPLHLWNYKTFHCIGMACGDFLAVAKETLELDKLIDAKIKVSTTSGRTKDSSIDKDKEDDRASKEKLVNSLKDNELKLSPKYALKIPSSSNFPDIFSKKDNEEVLIDNLDWKPISSSHQTQLYKLFDEYVIKRTIISINNEKAPGPDGFTLLFYKKHWQNLKGDLLNVFHDFHKKGIINNNVNNTYIALVSKKDKCILSSNYIPISLTTSLYKIMAKALSNRLKVTLVDTIAENQMVFIKERKITDAILIANEAIDWWKQKKTKGFVLKLDTVTKLGGSYMISTYPTNEQKPQT</sequence>
<proteinExistence type="predicted"/>
<dbReference type="PANTHER" id="PTHR46890">
    <property type="entry name" value="NON-LTR RETROLELEMENT REVERSE TRANSCRIPTASE-LIKE PROTEIN-RELATED"/>
    <property type="match status" value="1"/>
</dbReference>
<protein>
    <submittedName>
        <fullName evidence="1">LINE-1 retrotransposable element ORF2 protein</fullName>
    </submittedName>
</protein>
<dbReference type="OrthoDB" id="1938551at2759"/>
<dbReference type="AlphaFoldDB" id="A0A5A7U3J0"/>
<reference evidence="1 2" key="1">
    <citation type="submission" date="2019-08" db="EMBL/GenBank/DDBJ databases">
        <title>Draft genome sequences of two oriental melons (Cucumis melo L. var makuwa).</title>
        <authorList>
            <person name="Kwon S.-Y."/>
        </authorList>
    </citation>
    <scope>NUCLEOTIDE SEQUENCE [LARGE SCALE GENOMIC DNA]</scope>
    <source>
        <strain evidence="2">cv. SW 3</strain>
        <tissue evidence="1">Leaf</tissue>
    </source>
</reference>
<accession>A0A5A7U3J0</accession>